<reference evidence="1 2" key="1">
    <citation type="journal article" date="2018" name="Sci. Rep.">
        <title>Genomic signatures of local adaptation to the degree of environmental predictability in rotifers.</title>
        <authorList>
            <person name="Franch-Gras L."/>
            <person name="Hahn C."/>
            <person name="Garcia-Roger E.M."/>
            <person name="Carmona M.J."/>
            <person name="Serra M."/>
            <person name="Gomez A."/>
        </authorList>
    </citation>
    <scope>NUCLEOTIDE SEQUENCE [LARGE SCALE GENOMIC DNA]</scope>
    <source>
        <strain evidence="1">HYR1</strain>
    </source>
</reference>
<evidence type="ECO:0000313" key="2">
    <source>
        <dbReference type="Proteomes" id="UP000276133"/>
    </source>
</evidence>
<dbReference type="OrthoDB" id="10049726at2759"/>
<sequence>MFDNDQCHSLTGLKSDQFCILLQSIDGDWPYSISKRDTLFMFLARLRLGLSIAKILYLFQFKKTQYKAVTRLISFIRERLIKNFVPKNFGLTHLSRGEIQIKYTSELSKKLLQVKEENIITVWDATYELRFVESENSALVSKKLCQAKSYVLEHPTVDDTVLKLFKIHGLIRRIQLETGTVRANQEPELLVVALIWKACYDASKLPEGTTIIDNNE</sequence>
<accession>A0A3M7SVW0</accession>
<proteinExistence type="predicted"/>
<dbReference type="EMBL" id="REGN01000706">
    <property type="protein sequence ID" value="RNA39738.1"/>
    <property type="molecule type" value="Genomic_DNA"/>
</dbReference>
<dbReference type="Proteomes" id="UP000276133">
    <property type="component" value="Unassembled WGS sequence"/>
</dbReference>
<dbReference type="AlphaFoldDB" id="A0A3M7SVW0"/>
<gene>
    <name evidence="1" type="ORF">BpHYR1_018801</name>
</gene>
<name>A0A3M7SVW0_BRAPC</name>
<comment type="caution">
    <text evidence="1">The sequence shown here is derived from an EMBL/GenBank/DDBJ whole genome shotgun (WGS) entry which is preliminary data.</text>
</comment>
<keyword evidence="2" id="KW-1185">Reference proteome</keyword>
<protein>
    <submittedName>
        <fullName evidence="1">Vacuolar sorting-associated 13c</fullName>
    </submittedName>
</protein>
<organism evidence="1 2">
    <name type="scientific">Brachionus plicatilis</name>
    <name type="common">Marine rotifer</name>
    <name type="synonym">Brachionus muelleri</name>
    <dbReference type="NCBI Taxonomy" id="10195"/>
    <lineage>
        <taxon>Eukaryota</taxon>
        <taxon>Metazoa</taxon>
        <taxon>Spiralia</taxon>
        <taxon>Gnathifera</taxon>
        <taxon>Rotifera</taxon>
        <taxon>Eurotatoria</taxon>
        <taxon>Monogononta</taxon>
        <taxon>Pseudotrocha</taxon>
        <taxon>Ploima</taxon>
        <taxon>Brachionidae</taxon>
        <taxon>Brachionus</taxon>
    </lineage>
</organism>
<evidence type="ECO:0000313" key="1">
    <source>
        <dbReference type="EMBL" id="RNA39738.1"/>
    </source>
</evidence>